<evidence type="ECO:0000256" key="1">
    <source>
        <dbReference type="ARBA" id="ARBA00006717"/>
    </source>
</evidence>
<gene>
    <name evidence="5" type="ORF">ACFQQL_00805</name>
</gene>
<evidence type="ECO:0000256" key="3">
    <source>
        <dbReference type="ARBA" id="ARBA00023235"/>
    </source>
</evidence>
<reference evidence="6" key="1">
    <citation type="journal article" date="2019" name="Int. J. Syst. Evol. Microbiol.">
        <title>The Global Catalogue of Microorganisms (GCM) 10K type strain sequencing project: providing services to taxonomists for standard genome sequencing and annotation.</title>
        <authorList>
            <consortium name="The Broad Institute Genomics Platform"/>
            <consortium name="The Broad Institute Genome Sequencing Center for Infectious Disease"/>
            <person name="Wu L."/>
            <person name="Ma J."/>
        </authorList>
    </citation>
    <scope>NUCLEOTIDE SEQUENCE [LARGE SCALE GENOMIC DNA]</scope>
    <source>
        <strain evidence="6">JCM 1490</strain>
    </source>
</reference>
<dbReference type="GO" id="GO:0004619">
    <property type="term" value="F:phosphoglycerate mutase activity"/>
    <property type="evidence" value="ECO:0007669"/>
    <property type="project" value="UniProtKB-EC"/>
</dbReference>
<dbReference type="Gene3D" id="3.40.50.1240">
    <property type="entry name" value="Phosphoglycerate mutase-like"/>
    <property type="match status" value="1"/>
</dbReference>
<comment type="similarity">
    <text evidence="1">Belongs to the phosphoglycerate mutase family. BPG-dependent PGAM subfamily.</text>
</comment>
<proteinExistence type="inferred from homology"/>
<dbReference type="InterPro" id="IPR001345">
    <property type="entry name" value="PG/BPGM_mutase_AS"/>
</dbReference>
<evidence type="ECO:0000256" key="2">
    <source>
        <dbReference type="ARBA" id="ARBA00023152"/>
    </source>
</evidence>
<dbReference type="PROSITE" id="PS00175">
    <property type="entry name" value="PG_MUTASE"/>
    <property type="match status" value="1"/>
</dbReference>
<comment type="pathway">
    <text evidence="4">Carbohydrate degradation; glycolysis; pyruvate from D-glyceraldehyde 3-phosphate: step 3/5.</text>
</comment>
<keyword evidence="2" id="KW-0324">Glycolysis</keyword>
<dbReference type="SMART" id="SM00855">
    <property type="entry name" value="PGAM"/>
    <property type="match status" value="1"/>
</dbReference>
<dbReference type="EMBL" id="JBHTCQ010000001">
    <property type="protein sequence ID" value="MFC7403629.1"/>
    <property type="molecule type" value="Genomic_DNA"/>
</dbReference>
<evidence type="ECO:0000256" key="4">
    <source>
        <dbReference type="RuleBase" id="RU004512"/>
    </source>
</evidence>
<keyword evidence="3 5" id="KW-0413">Isomerase</keyword>
<comment type="caution">
    <text evidence="5">The sequence shown here is derived from an EMBL/GenBank/DDBJ whole genome shotgun (WGS) entry which is preliminary data.</text>
</comment>
<dbReference type="InterPro" id="IPR005952">
    <property type="entry name" value="Phosphogly_mut1"/>
</dbReference>
<comment type="catalytic activity">
    <reaction evidence="4">
        <text>(2R)-2-phosphoglycerate = (2R)-3-phosphoglycerate</text>
        <dbReference type="Rhea" id="RHEA:15901"/>
        <dbReference type="ChEBI" id="CHEBI:58272"/>
        <dbReference type="ChEBI" id="CHEBI:58289"/>
        <dbReference type="EC" id="5.4.2.11"/>
    </reaction>
</comment>
<dbReference type="EC" id="5.4.2.11" evidence="4"/>
<sequence>MHDVPARAAIPGSLVLLRHGESVGNARELFTGVLDVDLTPDGEQSSRDAGARLAGLGMVPDLVVTSELARGWRTAELVVEALGPDRPVMRTWRLNERSYGALSGHLKSEIRARHGEELFRYWRRSLDGRPPALDRRTLELWARLAPFDRLPAEALVATESLADVVARLEPWMEDLWTELRAGHDVLVVAHGNSLRALCAILDGLTDAELTALNIPNARPLCYEFVEDDGGAPRPVVRGGTYLDPDIARLEAAVIARQGGT</sequence>
<comment type="function">
    <text evidence="4">Catalyzes the interconversion of 2-phosphoglycerate and 3-phosphoglycerate.</text>
</comment>
<dbReference type="SUPFAM" id="SSF53254">
    <property type="entry name" value="Phosphoglycerate mutase-like"/>
    <property type="match status" value="1"/>
</dbReference>
<dbReference type="NCBIfam" id="TIGR01258">
    <property type="entry name" value="pgm_1"/>
    <property type="match status" value="1"/>
</dbReference>
<evidence type="ECO:0000313" key="6">
    <source>
        <dbReference type="Proteomes" id="UP001596455"/>
    </source>
</evidence>
<name>A0ABW2Q291_9MICO</name>
<keyword evidence="6" id="KW-1185">Reference proteome</keyword>
<accession>A0ABW2Q291</accession>
<dbReference type="RefSeq" id="WP_382390269.1">
    <property type="nucleotide sequence ID" value="NZ_JBHTCQ010000001.1"/>
</dbReference>
<dbReference type="PANTHER" id="PTHR11931">
    <property type="entry name" value="PHOSPHOGLYCERATE MUTASE"/>
    <property type="match status" value="1"/>
</dbReference>
<dbReference type="CDD" id="cd07067">
    <property type="entry name" value="HP_PGM_like"/>
    <property type="match status" value="1"/>
</dbReference>
<protein>
    <recommendedName>
        <fullName evidence="4">2,3-bisphosphoglycerate-dependent phosphoglycerate mutase</fullName>
        <ecNumber evidence="4">5.4.2.11</ecNumber>
    </recommendedName>
</protein>
<organism evidence="5 6">
    <name type="scientific">Georgenia alba</name>
    <dbReference type="NCBI Taxonomy" id="2233858"/>
    <lineage>
        <taxon>Bacteria</taxon>
        <taxon>Bacillati</taxon>
        <taxon>Actinomycetota</taxon>
        <taxon>Actinomycetes</taxon>
        <taxon>Micrococcales</taxon>
        <taxon>Bogoriellaceae</taxon>
        <taxon>Georgenia</taxon>
    </lineage>
</organism>
<dbReference type="InterPro" id="IPR013078">
    <property type="entry name" value="His_Pase_superF_clade-1"/>
</dbReference>
<evidence type="ECO:0000313" key="5">
    <source>
        <dbReference type="EMBL" id="MFC7403629.1"/>
    </source>
</evidence>
<dbReference type="InterPro" id="IPR029033">
    <property type="entry name" value="His_PPase_superfam"/>
</dbReference>
<dbReference type="Pfam" id="PF00300">
    <property type="entry name" value="His_Phos_1"/>
    <property type="match status" value="1"/>
</dbReference>
<dbReference type="Proteomes" id="UP001596455">
    <property type="component" value="Unassembled WGS sequence"/>
</dbReference>